<keyword evidence="1" id="KW-0812">Transmembrane</keyword>
<dbReference type="EMBL" id="JAAGVY010000001">
    <property type="protein sequence ID" value="NEN22004.1"/>
    <property type="molecule type" value="Genomic_DNA"/>
</dbReference>
<sequence>MQYITGPIAFIIKWTFDHILIPIGELPTIINPNYIFLFIGFIGLFFWLNLQHKYNKKADREGTLQ</sequence>
<organism evidence="2 3">
    <name type="scientific">Cryomorpha ignava</name>
    <dbReference type="NCBI Taxonomy" id="101383"/>
    <lineage>
        <taxon>Bacteria</taxon>
        <taxon>Pseudomonadati</taxon>
        <taxon>Bacteroidota</taxon>
        <taxon>Flavobacteriia</taxon>
        <taxon>Flavobacteriales</taxon>
        <taxon>Cryomorphaceae</taxon>
        <taxon>Cryomorpha</taxon>
    </lineage>
</organism>
<name>A0A7K3WKI4_9FLAO</name>
<dbReference type="Proteomes" id="UP000486602">
    <property type="component" value="Unassembled WGS sequence"/>
</dbReference>
<keyword evidence="1" id="KW-1133">Transmembrane helix</keyword>
<evidence type="ECO:0000256" key="1">
    <source>
        <dbReference type="SAM" id="Phobius"/>
    </source>
</evidence>
<keyword evidence="3" id="KW-1185">Reference proteome</keyword>
<evidence type="ECO:0000313" key="2">
    <source>
        <dbReference type="EMBL" id="NEN22004.1"/>
    </source>
</evidence>
<keyword evidence="1" id="KW-0472">Membrane</keyword>
<reference evidence="2 3" key="1">
    <citation type="submission" date="2020-02" db="EMBL/GenBank/DDBJ databases">
        <title>Out from the shadows clarifying the taxonomy of the family Cryomorphaceae and related taxa by utilizing the GTDB taxonomic framework.</title>
        <authorList>
            <person name="Bowman J.P."/>
        </authorList>
    </citation>
    <scope>NUCLEOTIDE SEQUENCE [LARGE SCALE GENOMIC DNA]</scope>
    <source>
        <strain evidence="2 3">QSSC 1-22</strain>
    </source>
</reference>
<dbReference type="AlphaFoldDB" id="A0A7K3WKI4"/>
<protein>
    <submittedName>
        <fullName evidence="2">Uncharacterized protein</fullName>
    </submittedName>
</protein>
<evidence type="ECO:0000313" key="3">
    <source>
        <dbReference type="Proteomes" id="UP000486602"/>
    </source>
</evidence>
<proteinExistence type="predicted"/>
<gene>
    <name evidence="2" type="ORF">G3O08_00610</name>
</gene>
<feature type="transmembrane region" description="Helical" evidence="1">
    <location>
        <begin position="34"/>
        <end position="50"/>
    </location>
</feature>
<dbReference type="RefSeq" id="WP_163282723.1">
    <property type="nucleotide sequence ID" value="NZ_JAAGVY010000001.1"/>
</dbReference>
<accession>A0A7K3WKI4</accession>
<comment type="caution">
    <text evidence="2">The sequence shown here is derived from an EMBL/GenBank/DDBJ whole genome shotgun (WGS) entry which is preliminary data.</text>
</comment>